<comment type="caution">
    <text evidence="1">The sequence shown here is derived from an EMBL/GenBank/DDBJ whole genome shotgun (WGS) entry which is preliminary data.</text>
</comment>
<gene>
    <name evidence="1" type="ORF">KPL71_022485</name>
</gene>
<sequence length="668" mass="75731">MPLNKGKIVKACEDMKSLYGMPEPKVKAALSRLLRIYRDEWGFIEENNYEILFENCMIEDEQKQEEEEKKSELKIVQVLLDDSSEPLLKGHLTDHSDEPSTSINKSERSAICSSEDAEAVIEVKEPVQLSNHKRARASCSETATRNIKGKIPEIEETACTRALTIDNTNGLFSYDSYSREFSQEAPPLAVKYPVTGVSYSTPLQLVSSNNGEAILSIVYNSVLNNYKHFPSSDVFLKVVEDKICKKYGITDPKFRMKKLMRELCEYFLAVGANVTNSDLHLPPILDTSHKIEAEFEDNGKHYHQSNSKNQPSSPNVDDCCSKFVNPPFNVTKNPIFVEDITRGEEKQPISLLNENGTSELPKFLYISKNTVYKNAHVNFSLARIGDENCCLNCSGNCLSAPANCACTSETRGDFAYTAAGLLDEKFLRESIAIIRRKNDKKHLFYCENCPLENRLVNGNRNHKRKRSVKPCKGHLMRKFIKECWAKCGCSLNCGNRVVQRGITVKLQVFQASEGKGWGVRTLEALEKGTFVCEYVGEVVTNQELDERNEEFSGDRHTYPVLLDADWASERFLKDEEALCLDATKFGNVARFINHRCYDANLIEIPVEIETPDHHYYHVAFFTTRKVEVNEELNWIQNSIGRRIMVSILVMKPIQSKHSTANVEAFSVA</sequence>
<dbReference type="Proteomes" id="UP000829398">
    <property type="component" value="Chromosome 8"/>
</dbReference>
<reference evidence="2" key="1">
    <citation type="journal article" date="2023" name="Hortic. Res.">
        <title>A chromosome-level phased genome enabling allele-level studies in sweet orange: a case study on citrus Huanglongbing tolerance.</title>
        <authorList>
            <person name="Wu B."/>
            <person name="Yu Q."/>
            <person name="Deng Z."/>
            <person name="Duan Y."/>
            <person name="Luo F."/>
            <person name="Gmitter F. Jr."/>
        </authorList>
    </citation>
    <scope>NUCLEOTIDE SEQUENCE [LARGE SCALE GENOMIC DNA]</scope>
    <source>
        <strain evidence="2">cv. Valencia</strain>
    </source>
</reference>
<dbReference type="EMBL" id="CM039177">
    <property type="protein sequence ID" value="KAH9694624.1"/>
    <property type="molecule type" value="Genomic_DNA"/>
</dbReference>
<evidence type="ECO:0000313" key="2">
    <source>
        <dbReference type="Proteomes" id="UP000829398"/>
    </source>
</evidence>
<keyword evidence="2" id="KW-1185">Reference proteome</keyword>
<evidence type="ECO:0000313" key="1">
    <source>
        <dbReference type="EMBL" id="KAH9694624.1"/>
    </source>
</evidence>
<proteinExistence type="predicted"/>
<name>A0ACB8IC35_CITSI</name>
<protein>
    <submittedName>
        <fullName evidence="1">Uncharacterized protein</fullName>
    </submittedName>
</protein>
<organism evidence="1 2">
    <name type="scientific">Citrus sinensis</name>
    <name type="common">Sweet orange</name>
    <name type="synonym">Citrus aurantium var. sinensis</name>
    <dbReference type="NCBI Taxonomy" id="2711"/>
    <lineage>
        <taxon>Eukaryota</taxon>
        <taxon>Viridiplantae</taxon>
        <taxon>Streptophyta</taxon>
        <taxon>Embryophyta</taxon>
        <taxon>Tracheophyta</taxon>
        <taxon>Spermatophyta</taxon>
        <taxon>Magnoliopsida</taxon>
        <taxon>eudicotyledons</taxon>
        <taxon>Gunneridae</taxon>
        <taxon>Pentapetalae</taxon>
        <taxon>rosids</taxon>
        <taxon>malvids</taxon>
        <taxon>Sapindales</taxon>
        <taxon>Rutaceae</taxon>
        <taxon>Aurantioideae</taxon>
        <taxon>Citrus</taxon>
    </lineage>
</organism>
<accession>A0ACB8IC35</accession>